<dbReference type="RefSeq" id="WP_369454055.1">
    <property type="nucleotide sequence ID" value="NZ_JBGCUO010000001.1"/>
</dbReference>
<proteinExistence type="inferred from homology"/>
<dbReference type="InterPro" id="IPR000847">
    <property type="entry name" value="LysR_HTH_N"/>
</dbReference>
<dbReference type="InterPro" id="IPR037402">
    <property type="entry name" value="YidZ_PBP2"/>
</dbReference>
<evidence type="ECO:0000256" key="3">
    <source>
        <dbReference type="ARBA" id="ARBA00023125"/>
    </source>
</evidence>
<keyword evidence="4" id="KW-0804">Transcription</keyword>
<evidence type="ECO:0000313" key="7">
    <source>
        <dbReference type="Proteomes" id="UP001562065"/>
    </source>
</evidence>
<feature type="domain" description="HTH lysR-type" evidence="5">
    <location>
        <begin position="9"/>
        <end position="66"/>
    </location>
</feature>
<reference evidence="6 7" key="1">
    <citation type="submission" date="2024-07" db="EMBL/GenBank/DDBJ databases">
        <authorList>
            <person name="Ren Q."/>
        </authorList>
    </citation>
    <scope>NUCLEOTIDE SEQUENCE [LARGE SCALE GENOMIC DNA]</scope>
    <source>
        <strain evidence="6 7">REN37</strain>
    </source>
</reference>
<gene>
    <name evidence="6" type="ORF">AB5I84_01465</name>
</gene>
<dbReference type="PANTHER" id="PTHR30118:SF15">
    <property type="entry name" value="TRANSCRIPTIONAL REGULATORY PROTEIN"/>
    <property type="match status" value="1"/>
</dbReference>
<dbReference type="SUPFAM" id="SSF46785">
    <property type="entry name" value="Winged helix' DNA-binding domain"/>
    <property type="match status" value="1"/>
</dbReference>
<dbReference type="PRINTS" id="PR00039">
    <property type="entry name" value="HTHLYSR"/>
</dbReference>
<evidence type="ECO:0000313" key="6">
    <source>
        <dbReference type="EMBL" id="MEY1660813.1"/>
    </source>
</evidence>
<accession>A0ABV4AEC2</accession>
<dbReference type="PANTHER" id="PTHR30118">
    <property type="entry name" value="HTH-TYPE TRANSCRIPTIONAL REGULATOR LEUO-RELATED"/>
    <property type="match status" value="1"/>
</dbReference>
<evidence type="ECO:0000256" key="4">
    <source>
        <dbReference type="ARBA" id="ARBA00023163"/>
    </source>
</evidence>
<dbReference type="EMBL" id="JBGCUO010000001">
    <property type="protein sequence ID" value="MEY1660813.1"/>
    <property type="molecule type" value="Genomic_DNA"/>
</dbReference>
<dbReference type="PROSITE" id="PS50931">
    <property type="entry name" value="HTH_LYSR"/>
    <property type="match status" value="1"/>
</dbReference>
<dbReference type="Proteomes" id="UP001562065">
    <property type="component" value="Unassembled WGS sequence"/>
</dbReference>
<evidence type="ECO:0000256" key="1">
    <source>
        <dbReference type="ARBA" id="ARBA00009437"/>
    </source>
</evidence>
<dbReference type="SUPFAM" id="SSF53850">
    <property type="entry name" value="Periplasmic binding protein-like II"/>
    <property type="match status" value="1"/>
</dbReference>
<comment type="similarity">
    <text evidence="1">Belongs to the LysR transcriptional regulatory family.</text>
</comment>
<sequence length="303" mass="33562">MKKLNIGNIDLNLFVVFEAIYRERSITRAASLLSLSQPAVSHALARLRDRLDDVLFVRRGHDMVPTPRARELIGPVREALHGLQGCLAGMGGFEPAQARRTFVLGLRSGLEAYILPQLMQVVTREAPGVDVQTLSVSRRDLPSTLLAGRLDLAIDVQLPVDSRIGQQHLMDAPLSLVMRADHPLAAKQVLTLGDYLGARHVLVSSRRRGPGLEDFGLAQAGHHRTIALRCQHHQSAMATLTTTDLLLTLPRMLALQQPPPGLVVRELPLALPPLSLYLYWHQEHSADPALAWLRSRMPVMPRR</sequence>
<name>A0ABV4AEC2_9GAMM</name>
<dbReference type="Gene3D" id="1.10.10.10">
    <property type="entry name" value="Winged helix-like DNA-binding domain superfamily/Winged helix DNA-binding domain"/>
    <property type="match status" value="1"/>
</dbReference>
<keyword evidence="2" id="KW-0805">Transcription regulation</keyword>
<dbReference type="Gene3D" id="3.40.190.10">
    <property type="entry name" value="Periplasmic binding protein-like II"/>
    <property type="match status" value="2"/>
</dbReference>
<dbReference type="InterPro" id="IPR050389">
    <property type="entry name" value="LysR-type_TF"/>
</dbReference>
<dbReference type="Pfam" id="PF00126">
    <property type="entry name" value="HTH_1"/>
    <property type="match status" value="1"/>
</dbReference>
<dbReference type="Pfam" id="PF03466">
    <property type="entry name" value="LysR_substrate"/>
    <property type="match status" value="1"/>
</dbReference>
<dbReference type="InterPro" id="IPR036388">
    <property type="entry name" value="WH-like_DNA-bd_sf"/>
</dbReference>
<comment type="caution">
    <text evidence="6">The sequence shown here is derived from an EMBL/GenBank/DDBJ whole genome shotgun (WGS) entry which is preliminary data.</text>
</comment>
<dbReference type="InterPro" id="IPR005119">
    <property type="entry name" value="LysR_subst-bd"/>
</dbReference>
<dbReference type="CDD" id="cd08417">
    <property type="entry name" value="PBP2_Nitroaromatics_like"/>
    <property type="match status" value="1"/>
</dbReference>
<dbReference type="InterPro" id="IPR036390">
    <property type="entry name" value="WH_DNA-bd_sf"/>
</dbReference>
<protein>
    <submittedName>
        <fullName evidence="6">LysR substrate-binding domain-containing protein</fullName>
    </submittedName>
</protein>
<keyword evidence="3" id="KW-0238">DNA-binding</keyword>
<organism evidence="6 7">
    <name type="scientific">Isoalcanivorax beigongshangi</name>
    <dbReference type="NCBI Taxonomy" id="3238810"/>
    <lineage>
        <taxon>Bacteria</taxon>
        <taxon>Pseudomonadati</taxon>
        <taxon>Pseudomonadota</taxon>
        <taxon>Gammaproteobacteria</taxon>
        <taxon>Oceanospirillales</taxon>
        <taxon>Alcanivoracaceae</taxon>
        <taxon>Isoalcanivorax</taxon>
    </lineage>
</organism>
<evidence type="ECO:0000259" key="5">
    <source>
        <dbReference type="PROSITE" id="PS50931"/>
    </source>
</evidence>
<keyword evidence="7" id="KW-1185">Reference proteome</keyword>
<evidence type="ECO:0000256" key="2">
    <source>
        <dbReference type="ARBA" id="ARBA00023015"/>
    </source>
</evidence>